<gene>
    <name evidence="7" type="ORF">BSTOLATCC_MIC26324</name>
</gene>
<evidence type="ECO:0000313" key="8">
    <source>
        <dbReference type="Proteomes" id="UP001162131"/>
    </source>
</evidence>
<dbReference type="Pfam" id="PF00096">
    <property type="entry name" value="zf-C2H2"/>
    <property type="match status" value="1"/>
</dbReference>
<keyword evidence="2" id="KW-0677">Repeat</keyword>
<reference evidence="7" key="1">
    <citation type="submission" date="2021-09" db="EMBL/GenBank/DDBJ databases">
        <authorList>
            <consortium name="AG Swart"/>
            <person name="Singh M."/>
            <person name="Singh A."/>
            <person name="Seah K."/>
            <person name="Emmerich C."/>
        </authorList>
    </citation>
    <scope>NUCLEOTIDE SEQUENCE</scope>
    <source>
        <strain evidence="7">ATCC30299</strain>
    </source>
</reference>
<protein>
    <recommendedName>
        <fullName evidence="6">C2H2-type domain-containing protein</fullName>
    </recommendedName>
</protein>
<comment type="caution">
    <text evidence="7">The sequence shown here is derived from an EMBL/GenBank/DDBJ whole genome shotgun (WGS) entry which is preliminary data.</text>
</comment>
<dbReference type="EMBL" id="CAJZBQ010000025">
    <property type="protein sequence ID" value="CAG9320408.1"/>
    <property type="molecule type" value="Genomic_DNA"/>
</dbReference>
<dbReference type="Proteomes" id="UP001162131">
    <property type="component" value="Unassembled WGS sequence"/>
</dbReference>
<dbReference type="PANTHER" id="PTHR24379">
    <property type="entry name" value="KRAB AND ZINC FINGER DOMAIN-CONTAINING"/>
    <property type="match status" value="1"/>
</dbReference>
<dbReference type="InterPro" id="IPR013087">
    <property type="entry name" value="Znf_C2H2_type"/>
</dbReference>
<dbReference type="GO" id="GO:0008270">
    <property type="term" value="F:zinc ion binding"/>
    <property type="evidence" value="ECO:0007669"/>
    <property type="project" value="UniProtKB-KW"/>
</dbReference>
<evidence type="ECO:0000256" key="1">
    <source>
        <dbReference type="ARBA" id="ARBA00022723"/>
    </source>
</evidence>
<evidence type="ECO:0000259" key="6">
    <source>
        <dbReference type="PROSITE" id="PS50157"/>
    </source>
</evidence>
<keyword evidence="4" id="KW-0862">Zinc</keyword>
<name>A0AAU9IZW2_9CILI</name>
<feature type="domain" description="C2H2-type" evidence="6">
    <location>
        <begin position="116"/>
        <end position="144"/>
    </location>
</feature>
<dbReference type="SUPFAM" id="SSF57667">
    <property type="entry name" value="beta-beta-alpha zinc fingers"/>
    <property type="match status" value="1"/>
</dbReference>
<dbReference type="InterPro" id="IPR036236">
    <property type="entry name" value="Znf_C2H2_sf"/>
</dbReference>
<evidence type="ECO:0000256" key="2">
    <source>
        <dbReference type="ARBA" id="ARBA00022737"/>
    </source>
</evidence>
<evidence type="ECO:0000256" key="3">
    <source>
        <dbReference type="ARBA" id="ARBA00022771"/>
    </source>
</evidence>
<accession>A0AAU9IZW2</accession>
<dbReference type="Gene3D" id="3.30.160.60">
    <property type="entry name" value="Classic Zinc Finger"/>
    <property type="match status" value="2"/>
</dbReference>
<proteinExistence type="predicted"/>
<dbReference type="PANTHER" id="PTHR24379:SF121">
    <property type="entry name" value="C2H2-TYPE DOMAIN-CONTAINING PROTEIN"/>
    <property type="match status" value="1"/>
</dbReference>
<dbReference type="PROSITE" id="PS50157">
    <property type="entry name" value="ZINC_FINGER_C2H2_2"/>
    <property type="match status" value="1"/>
</dbReference>
<evidence type="ECO:0000256" key="5">
    <source>
        <dbReference type="PROSITE-ProRule" id="PRU00042"/>
    </source>
</evidence>
<keyword evidence="3 5" id="KW-0863">Zinc-finger</keyword>
<dbReference type="AlphaFoldDB" id="A0AAU9IZW2"/>
<evidence type="ECO:0000256" key="4">
    <source>
        <dbReference type="ARBA" id="ARBA00022833"/>
    </source>
</evidence>
<sequence length="169" mass="19498">MFEEAIRPVEIGNKVLPSVICPLLASNPKIKNSVQCEDCNLVFRSTRDLNIHLNFTGKIEDYAQQAESLKDPSTSSSSEFFSLGKYFCAECKIMFKSLKGKKQHIGKVHKTKYKHSRCPTCNKKFRNKYAVRFHVKQVHDKSTRARCPNCQKEFYNKYLITSHLAKCQV</sequence>
<keyword evidence="1" id="KW-0479">Metal-binding</keyword>
<keyword evidence="8" id="KW-1185">Reference proteome</keyword>
<organism evidence="7 8">
    <name type="scientific">Blepharisma stoltei</name>
    <dbReference type="NCBI Taxonomy" id="1481888"/>
    <lineage>
        <taxon>Eukaryota</taxon>
        <taxon>Sar</taxon>
        <taxon>Alveolata</taxon>
        <taxon>Ciliophora</taxon>
        <taxon>Postciliodesmatophora</taxon>
        <taxon>Heterotrichea</taxon>
        <taxon>Heterotrichida</taxon>
        <taxon>Blepharismidae</taxon>
        <taxon>Blepharisma</taxon>
    </lineage>
</organism>
<dbReference type="SMART" id="SM00355">
    <property type="entry name" value="ZnF_C2H2"/>
    <property type="match status" value="4"/>
</dbReference>
<evidence type="ECO:0000313" key="7">
    <source>
        <dbReference type="EMBL" id="CAG9320408.1"/>
    </source>
</evidence>
<dbReference type="PROSITE" id="PS00028">
    <property type="entry name" value="ZINC_FINGER_C2H2_1"/>
    <property type="match status" value="2"/>
</dbReference>